<evidence type="ECO:0000256" key="1">
    <source>
        <dbReference type="SAM" id="MobiDB-lite"/>
    </source>
</evidence>
<name>A0A7J4XGZ6_9BACE</name>
<proteinExistence type="predicted"/>
<dbReference type="Pfam" id="PF06580">
    <property type="entry name" value="His_kinase"/>
    <property type="match status" value="1"/>
</dbReference>
<dbReference type="Proteomes" id="UP000422221">
    <property type="component" value="Unassembled WGS sequence"/>
</dbReference>
<feature type="transmembrane region" description="Helical" evidence="2">
    <location>
        <begin position="79"/>
        <end position="99"/>
    </location>
</feature>
<accession>A0A7J4XGZ6</accession>
<feature type="transmembrane region" description="Helical" evidence="2">
    <location>
        <begin position="12"/>
        <end position="29"/>
    </location>
</feature>
<dbReference type="InterPro" id="IPR036890">
    <property type="entry name" value="HATPase_C_sf"/>
</dbReference>
<keyword evidence="2" id="KW-0812">Transmembrane</keyword>
<evidence type="ECO:0000313" key="4">
    <source>
        <dbReference type="EMBL" id="KAA3762881.1"/>
    </source>
</evidence>
<feature type="compositionally biased region" description="Basic and acidic residues" evidence="1">
    <location>
        <begin position="149"/>
        <end position="175"/>
    </location>
</feature>
<dbReference type="AlphaFoldDB" id="A0A7J4XGZ6"/>
<feature type="domain" description="Signal transduction histidine kinase internal region" evidence="3">
    <location>
        <begin position="227"/>
        <end position="304"/>
    </location>
</feature>
<dbReference type="RefSeq" id="WP_130059334.1">
    <property type="nucleotide sequence ID" value="NZ_JADNPJ010000007.1"/>
</dbReference>
<dbReference type="PANTHER" id="PTHR34220:SF7">
    <property type="entry name" value="SENSOR HISTIDINE KINASE YPDA"/>
    <property type="match status" value="1"/>
</dbReference>
<organism evidence="4 5">
    <name type="scientific">Bacteroides salyersiae</name>
    <dbReference type="NCBI Taxonomy" id="291644"/>
    <lineage>
        <taxon>Bacteria</taxon>
        <taxon>Pseudomonadati</taxon>
        <taxon>Bacteroidota</taxon>
        <taxon>Bacteroidia</taxon>
        <taxon>Bacteroidales</taxon>
        <taxon>Bacteroidaceae</taxon>
        <taxon>Bacteroides</taxon>
    </lineage>
</organism>
<dbReference type="PANTHER" id="PTHR34220">
    <property type="entry name" value="SENSOR HISTIDINE KINASE YPDA"/>
    <property type="match status" value="1"/>
</dbReference>
<keyword evidence="2" id="KW-1133">Transmembrane helix</keyword>
<feature type="region of interest" description="Disordered" evidence="1">
    <location>
        <begin position="139"/>
        <end position="175"/>
    </location>
</feature>
<evidence type="ECO:0000313" key="5">
    <source>
        <dbReference type="Proteomes" id="UP000422221"/>
    </source>
</evidence>
<evidence type="ECO:0000256" key="2">
    <source>
        <dbReference type="SAM" id="Phobius"/>
    </source>
</evidence>
<feature type="transmembrane region" description="Helical" evidence="2">
    <location>
        <begin position="186"/>
        <end position="207"/>
    </location>
</feature>
<dbReference type="InterPro" id="IPR010559">
    <property type="entry name" value="Sig_transdc_His_kin_internal"/>
</dbReference>
<reference evidence="4 5" key="1">
    <citation type="journal article" date="2019" name="Nat. Med.">
        <title>A library of human gut bacterial isolates paired with longitudinal multiomics data enables mechanistic microbiome research.</title>
        <authorList>
            <person name="Poyet M."/>
            <person name="Groussin M."/>
            <person name="Gibbons S.M."/>
            <person name="Avila-Pacheco J."/>
            <person name="Jiang X."/>
            <person name="Kearney S.M."/>
            <person name="Perrotta A.R."/>
            <person name="Berdy B."/>
            <person name="Zhao S."/>
            <person name="Lieberman T.D."/>
            <person name="Swanson P.K."/>
            <person name="Smith M."/>
            <person name="Roesemann S."/>
            <person name="Alexander J.E."/>
            <person name="Rich S.A."/>
            <person name="Livny J."/>
            <person name="Vlamakis H."/>
            <person name="Clish C."/>
            <person name="Bullock K."/>
            <person name="Deik A."/>
            <person name="Scott J."/>
            <person name="Pierce K.A."/>
            <person name="Xavier R.J."/>
            <person name="Alm E.J."/>
        </authorList>
    </citation>
    <scope>NUCLEOTIDE SEQUENCE [LARGE SCALE GENOMIC DNA]</scope>
    <source>
        <strain evidence="4 5">BIOML-A10</strain>
    </source>
</reference>
<feature type="transmembrane region" description="Helical" evidence="2">
    <location>
        <begin position="49"/>
        <end position="67"/>
    </location>
</feature>
<comment type="caution">
    <text evidence="4">The sequence shown here is derived from an EMBL/GenBank/DDBJ whole genome shotgun (WGS) entry which is preliminary data.</text>
</comment>
<sequence length="412" mass="48220">MRRINRQHLPEQVIYLVIWLIVFLVPIVGDYYNAATSTKVTFNWSFVRVAWLMMLPFFLLFVANNYLLVPYLLFRKKYVAYASSLLVIIVLLFGIYPHLARPPYDNRFKQQNRPPMEQRMPEEHSFTKHPAMQEPFLQGEDSASSMQHPSERNNRADKGRGPRDRMERRAPNDFDLHAPFPLPGPALVRMAMAVLLVGFNIAIKLMFKSLRDEQTLKELEHKRLQSELEYLKYQINPHFFMNTLNNIHALVDIDATKAKKALVELSKLMRYVLYETSNKTILLSREIQFLDNYIELMKLRYINKVGIEVSLPHEVPEVQIPPLLFISFIENAFKHGVSYRKDSFIHISMELDGDKLLFRCSNSNRRKEGGQYHGIGLENIRKRLRLLFGNDYTLSIDETDDCFSVLLIIPLL</sequence>
<dbReference type="GO" id="GO:0000155">
    <property type="term" value="F:phosphorelay sensor kinase activity"/>
    <property type="evidence" value="ECO:0007669"/>
    <property type="project" value="InterPro"/>
</dbReference>
<keyword evidence="2" id="KW-0472">Membrane</keyword>
<protein>
    <submittedName>
        <fullName evidence="4">GHKL domain-containing protein</fullName>
    </submittedName>
</protein>
<gene>
    <name evidence="4" type="ORF">F3F73_14090</name>
</gene>
<dbReference type="SUPFAM" id="SSF55874">
    <property type="entry name" value="ATPase domain of HSP90 chaperone/DNA topoisomerase II/histidine kinase"/>
    <property type="match status" value="1"/>
</dbReference>
<dbReference type="GO" id="GO:0016020">
    <property type="term" value="C:membrane"/>
    <property type="evidence" value="ECO:0007669"/>
    <property type="project" value="InterPro"/>
</dbReference>
<dbReference type="EMBL" id="VWMK01000014">
    <property type="protein sequence ID" value="KAA3762881.1"/>
    <property type="molecule type" value="Genomic_DNA"/>
</dbReference>
<dbReference type="Gene3D" id="3.30.565.10">
    <property type="entry name" value="Histidine kinase-like ATPase, C-terminal domain"/>
    <property type="match status" value="1"/>
</dbReference>
<dbReference type="InterPro" id="IPR050640">
    <property type="entry name" value="Bact_2-comp_sensor_kinase"/>
</dbReference>
<evidence type="ECO:0000259" key="3">
    <source>
        <dbReference type="Pfam" id="PF06580"/>
    </source>
</evidence>